<keyword evidence="2" id="KW-0479">Metal-binding</keyword>
<organism evidence="6 7">
    <name type="scientific">Filimonas effusa</name>
    <dbReference type="NCBI Taxonomy" id="2508721"/>
    <lineage>
        <taxon>Bacteria</taxon>
        <taxon>Pseudomonadati</taxon>
        <taxon>Bacteroidota</taxon>
        <taxon>Chitinophagia</taxon>
        <taxon>Chitinophagales</taxon>
        <taxon>Chitinophagaceae</taxon>
        <taxon>Filimonas</taxon>
    </lineage>
</organism>
<dbReference type="GO" id="GO:0046872">
    <property type="term" value="F:metal ion binding"/>
    <property type="evidence" value="ECO:0007669"/>
    <property type="project" value="UniProtKB-KW"/>
</dbReference>
<proteinExistence type="inferred from homology"/>
<gene>
    <name evidence="6" type="ORF">ESB13_04570</name>
</gene>
<dbReference type="EMBL" id="SDHZ01000001">
    <property type="protein sequence ID" value="RXK86090.1"/>
    <property type="molecule type" value="Genomic_DNA"/>
</dbReference>
<evidence type="ECO:0000313" key="7">
    <source>
        <dbReference type="Proteomes" id="UP000290545"/>
    </source>
</evidence>
<dbReference type="GO" id="GO:0016787">
    <property type="term" value="F:hydrolase activity"/>
    <property type="evidence" value="ECO:0007669"/>
    <property type="project" value="UniProtKB-KW"/>
</dbReference>
<sequence>MSQFHERYPIGQFEKPSVISAEQLNAWIQTIAAFPAKLKAEVITLNDEQLNTPYRQDGWTIRQVVHHTADSHINAFTRFKLTLTEDLPVIKPYDEPLWAELADSKNYPIQSSLLILAGLHDRWTALLHTLGPNELKRCYVHPAHGKHVSLEEAIGMYAWHSQHHLAHITTLKARMNW</sequence>
<dbReference type="InterPro" id="IPR023774">
    <property type="entry name" value="Put_metal_dep_hydrolase_YfiT"/>
</dbReference>
<evidence type="ECO:0000256" key="3">
    <source>
        <dbReference type="ARBA" id="ARBA00022801"/>
    </source>
</evidence>
<dbReference type="AlphaFoldDB" id="A0A4Q1DA30"/>
<accession>A0A4Q1DA30</accession>
<dbReference type="SUPFAM" id="SSF109854">
    <property type="entry name" value="DinB/YfiT-like putative metalloenzymes"/>
    <property type="match status" value="1"/>
</dbReference>
<dbReference type="Proteomes" id="UP000290545">
    <property type="component" value="Unassembled WGS sequence"/>
</dbReference>
<keyword evidence="1" id="KW-0963">Cytoplasm</keyword>
<dbReference type="RefSeq" id="WP_129001841.1">
    <property type="nucleotide sequence ID" value="NZ_SDHZ01000001.1"/>
</dbReference>
<reference evidence="6 7" key="1">
    <citation type="submission" date="2019-01" db="EMBL/GenBank/DDBJ databases">
        <title>Filimonas sp. strain TTM-71.</title>
        <authorList>
            <person name="Chen W.-M."/>
        </authorList>
    </citation>
    <scope>NUCLEOTIDE SEQUENCE [LARGE SCALE GENOMIC DNA]</scope>
    <source>
        <strain evidence="6 7">TTM-71</strain>
    </source>
</reference>
<dbReference type="OrthoDB" id="9796039at2"/>
<dbReference type="HAMAP" id="MF_01256">
    <property type="entry name" value="YfiT_hydrol"/>
    <property type="match status" value="1"/>
</dbReference>
<dbReference type="Pfam" id="PF12867">
    <property type="entry name" value="DinB_2"/>
    <property type="match status" value="1"/>
</dbReference>
<keyword evidence="7" id="KW-1185">Reference proteome</keyword>
<dbReference type="InterPro" id="IPR024775">
    <property type="entry name" value="DinB-like"/>
</dbReference>
<evidence type="ECO:0000313" key="6">
    <source>
        <dbReference type="EMBL" id="RXK86090.1"/>
    </source>
</evidence>
<evidence type="ECO:0000256" key="1">
    <source>
        <dbReference type="ARBA" id="ARBA00022490"/>
    </source>
</evidence>
<name>A0A4Q1DA30_9BACT</name>
<keyword evidence="4" id="KW-0862">Zinc</keyword>
<evidence type="ECO:0000256" key="4">
    <source>
        <dbReference type="ARBA" id="ARBA00022833"/>
    </source>
</evidence>
<dbReference type="InterPro" id="IPR034660">
    <property type="entry name" value="DinB/YfiT-like"/>
</dbReference>
<protein>
    <submittedName>
        <fullName evidence="6">Putative metal-dependent hydrolase</fullName>
    </submittedName>
</protein>
<feature type="domain" description="DinB-like" evidence="5">
    <location>
        <begin position="41"/>
        <end position="168"/>
    </location>
</feature>
<dbReference type="NCBIfam" id="NF009807">
    <property type="entry name" value="PRK13291.1"/>
    <property type="match status" value="1"/>
</dbReference>
<evidence type="ECO:0000259" key="5">
    <source>
        <dbReference type="Pfam" id="PF12867"/>
    </source>
</evidence>
<evidence type="ECO:0000256" key="2">
    <source>
        <dbReference type="ARBA" id="ARBA00022723"/>
    </source>
</evidence>
<keyword evidence="3 6" id="KW-0378">Hydrolase</keyword>
<dbReference type="Gene3D" id="1.20.120.450">
    <property type="entry name" value="dinb family like domain"/>
    <property type="match status" value="1"/>
</dbReference>
<comment type="caution">
    <text evidence="6">The sequence shown here is derived from an EMBL/GenBank/DDBJ whole genome shotgun (WGS) entry which is preliminary data.</text>
</comment>